<feature type="transmembrane region" description="Helical" evidence="10">
    <location>
        <begin position="16"/>
        <end position="39"/>
    </location>
</feature>
<dbReference type="Proteomes" id="UP000050795">
    <property type="component" value="Unassembled WGS sequence"/>
</dbReference>
<dbReference type="AlphaFoldDB" id="A0AA85JP60"/>
<reference evidence="11" key="1">
    <citation type="submission" date="2022-06" db="EMBL/GenBank/DDBJ databases">
        <authorList>
            <person name="Berger JAMES D."/>
            <person name="Berger JAMES D."/>
        </authorList>
    </citation>
    <scope>NUCLEOTIDE SEQUENCE [LARGE SCALE GENOMIC DNA]</scope>
</reference>
<dbReference type="GO" id="GO:0005743">
    <property type="term" value="C:mitochondrial inner membrane"/>
    <property type="evidence" value="ECO:0007669"/>
    <property type="project" value="UniProtKB-SubCell"/>
</dbReference>
<comment type="function">
    <text evidence="9">Scaffold protein that participates in the c-ring assembly of mitochondrial ATP synthase (F(1)F(0) ATP synthase or complex V) by facilitating the membrane insertion and oligomer formation of the subunit c/ATP5MC3. Participates in the incorporation of the c-ring into vestigial complexes. Additionally influences the incorporation of subunits MT-ATP6, MT-ATP8, ATP5MJ, and ATP5MK in the ATP synthase.</text>
</comment>
<accession>A0AA85JP60</accession>
<keyword evidence="11" id="KW-1185">Reference proteome</keyword>
<evidence type="ECO:0000256" key="3">
    <source>
        <dbReference type="ARBA" id="ARBA00013934"/>
    </source>
</evidence>
<organism evidence="11 12">
    <name type="scientific">Trichobilharzia regenti</name>
    <name type="common">Nasal bird schistosome</name>
    <dbReference type="NCBI Taxonomy" id="157069"/>
    <lineage>
        <taxon>Eukaryota</taxon>
        <taxon>Metazoa</taxon>
        <taxon>Spiralia</taxon>
        <taxon>Lophotrochozoa</taxon>
        <taxon>Platyhelminthes</taxon>
        <taxon>Trematoda</taxon>
        <taxon>Digenea</taxon>
        <taxon>Strigeidida</taxon>
        <taxon>Schistosomatoidea</taxon>
        <taxon>Schistosomatidae</taxon>
        <taxon>Trichobilharzia</taxon>
    </lineage>
</organism>
<sequence>MTEKNGVKSDADKPNYLVLASFAGFSGLSLMAGFAYRIISLKKVHALPITQAFSNNKGINETGVHLAFRALGVATAITTSSFGALSLLIWLIMKPKDKEDFNKCLRDFFPEKWRIQPSTNNNEIRTFDELHSLLINESVNKR</sequence>
<protein>
    <recommendedName>
        <fullName evidence="3">Transmembrane protein 242</fullName>
    </recommendedName>
</protein>
<proteinExistence type="inferred from homology"/>
<comment type="similarity">
    <text evidence="2">Belongs to the TMEM242 family.</text>
</comment>
<reference evidence="12" key="2">
    <citation type="submission" date="2023-11" db="UniProtKB">
        <authorList>
            <consortium name="WormBaseParasite"/>
        </authorList>
    </citation>
    <scope>IDENTIFICATION</scope>
</reference>
<comment type="subcellular location">
    <subcellularLocation>
        <location evidence="1">Mitochondrion inner membrane</location>
        <topology evidence="1">Multi-pass membrane protein</topology>
    </subcellularLocation>
</comment>
<evidence type="ECO:0000256" key="2">
    <source>
        <dbReference type="ARBA" id="ARBA00007570"/>
    </source>
</evidence>
<dbReference type="WBParaSite" id="TREG1_48270.1">
    <property type="protein sequence ID" value="TREG1_48270.1"/>
    <property type="gene ID" value="TREG1_48270"/>
</dbReference>
<dbReference type="PANTHER" id="PTHR13141">
    <property type="entry name" value="TRANSMEMBRANE PROTEIN 242"/>
    <property type="match status" value="1"/>
</dbReference>
<dbReference type="Pfam" id="PF07096">
    <property type="entry name" value="DUF1358"/>
    <property type="match status" value="1"/>
</dbReference>
<evidence type="ECO:0000256" key="10">
    <source>
        <dbReference type="SAM" id="Phobius"/>
    </source>
</evidence>
<evidence type="ECO:0000313" key="12">
    <source>
        <dbReference type="WBParaSite" id="TREG1_48270.1"/>
    </source>
</evidence>
<evidence type="ECO:0000256" key="6">
    <source>
        <dbReference type="ARBA" id="ARBA00022989"/>
    </source>
</evidence>
<evidence type="ECO:0000313" key="11">
    <source>
        <dbReference type="Proteomes" id="UP000050795"/>
    </source>
</evidence>
<dbReference type="PANTHER" id="PTHR13141:SF4">
    <property type="entry name" value="TRANSMEMBRANE PROTEIN 242"/>
    <property type="match status" value="1"/>
</dbReference>
<keyword evidence="8 10" id="KW-0472">Membrane</keyword>
<name>A0AA85JP60_TRIRE</name>
<evidence type="ECO:0000256" key="9">
    <source>
        <dbReference type="ARBA" id="ARBA00045905"/>
    </source>
</evidence>
<evidence type="ECO:0000256" key="7">
    <source>
        <dbReference type="ARBA" id="ARBA00023128"/>
    </source>
</evidence>
<keyword evidence="5" id="KW-0999">Mitochondrion inner membrane</keyword>
<evidence type="ECO:0000256" key="5">
    <source>
        <dbReference type="ARBA" id="ARBA00022792"/>
    </source>
</evidence>
<keyword evidence="6 10" id="KW-1133">Transmembrane helix</keyword>
<evidence type="ECO:0000256" key="8">
    <source>
        <dbReference type="ARBA" id="ARBA00023136"/>
    </source>
</evidence>
<keyword evidence="4 10" id="KW-0812">Transmembrane</keyword>
<evidence type="ECO:0000256" key="4">
    <source>
        <dbReference type="ARBA" id="ARBA00022692"/>
    </source>
</evidence>
<feature type="transmembrane region" description="Helical" evidence="10">
    <location>
        <begin position="70"/>
        <end position="93"/>
    </location>
</feature>
<dbReference type="InterPro" id="IPR009792">
    <property type="entry name" value="TMEM242"/>
</dbReference>
<keyword evidence="7" id="KW-0496">Mitochondrion</keyword>
<evidence type="ECO:0000256" key="1">
    <source>
        <dbReference type="ARBA" id="ARBA00004448"/>
    </source>
</evidence>